<evidence type="ECO:0000313" key="4">
    <source>
        <dbReference type="Proteomes" id="UP000189545"/>
    </source>
</evidence>
<dbReference type="KEGG" id="spsw:Sps_02177"/>
<evidence type="ECO:0000256" key="1">
    <source>
        <dbReference type="SAM" id="MobiDB-lite"/>
    </source>
</evidence>
<sequence length="190" mass="20755">MPPLLAKSSTSIIFLFAKIGAISLLLFAALTPNVFAADSYASVSYGTVQEANEIANPWYASATYGYTIKMIGAEKLVRIESQTNKIMQGDCVAIDSSDKGKSVRRTNNSYCAIKVNDTSSDNETAIKSETSVKQAKTEHKNSPKKASNNSKSTEISEACQSAIDLMKQKDFGPERRKARQHAYQVCEKPN</sequence>
<feature type="chain" id="PRO_5012255640" evidence="2">
    <location>
        <begin position="37"/>
        <end position="190"/>
    </location>
</feature>
<evidence type="ECO:0000256" key="2">
    <source>
        <dbReference type="SAM" id="SignalP"/>
    </source>
</evidence>
<gene>
    <name evidence="3" type="ORF">Sps_02177</name>
</gene>
<feature type="compositionally biased region" description="Basic and acidic residues" evidence="1">
    <location>
        <begin position="166"/>
        <end position="175"/>
    </location>
</feature>
<reference evidence="3 4" key="1">
    <citation type="submission" date="2016-03" db="EMBL/GenBank/DDBJ databases">
        <title>Complete genome sequence of Shewanella psychrophila WP2, a deep sea bacterium isolated from west Pacific sediment.</title>
        <authorList>
            <person name="Xu G."/>
            <person name="Jian H."/>
        </authorList>
    </citation>
    <scope>NUCLEOTIDE SEQUENCE [LARGE SCALE GENOMIC DNA]</scope>
    <source>
        <strain evidence="3 4">WP2</strain>
    </source>
</reference>
<dbReference type="OrthoDB" id="9907072at2"/>
<feature type="signal peptide" evidence="2">
    <location>
        <begin position="1"/>
        <end position="36"/>
    </location>
</feature>
<keyword evidence="4" id="KW-1185">Reference proteome</keyword>
<evidence type="ECO:0000313" key="3">
    <source>
        <dbReference type="EMBL" id="AQS37335.1"/>
    </source>
</evidence>
<proteinExistence type="predicted"/>
<keyword evidence="2" id="KW-0732">Signal</keyword>
<accession>A0A1S6HP87</accession>
<dbReference type="Proteomes" id="UP000189545">
    <property type="component" value="Chromosome"/>
</dbReference>
<dbReference type="STRING" id="225848.Sps_02177"/>
<dbReference type="EMBL" id="CP014782">
    <property type="protein sequence ID" value="AQS37335.1"/>
    <property type="molecule type" value="Genomic_DNA"/>
</dbReference>
<protein>
    <submittedName>
        <fullName evidence="3">Uncharacterized protein</fullName>
    </submittedName>
</protein>
<feature type="region of interest" description="Disordered" evidence="1">
    <location>
        <begin position="129"/>
        <end position="190"/>
    </location>
</feature>
<dbReference type="AlphaFoldDB" id="A0A1S6HP87"/>
<name>A0A1S6HP87_9GAMM</name>
<dbReference type="RefSeq" id="WP_077752515.1">
    <property type="nucleotide sequence ID" value="NZ_CP014782.1"/>
</dbReference>
<organism evidence="3 4">
    <name type="scientific">Shewanella psychrophila</name>
    <dbReference type="NCBI Taxonomy" id="225848"/>
    <lineage>
        <taxon>Bacteria</taxon>
        <taxon>Pseudomonadati</taxon>
        <taxon>Pseudomonadota</taxon>
        <taxon>Gammaproteobacteria</taxon>
        <taxon>Alteromonadales</taxon>
        <taxon>Shewanellaceae</taxon>
        <taxon>Shewanella</taxon>
    </lineage>
</organism>